<reference evidence="2" key="1">
    <citation type="submission" date="2020-01" db="EMBL/GenBank/DDBJ databases">
        <authorList>
            <person name="Meier V. D."/>
            <person name="Meier V D."/>
        </authorList>
    </citation>
    <scope>NUCLEOTIDE SEQUENCE</scope>
    <source>
        <strain evidence="2">HLG_WM_MAG_06</strain>
    </source>
</reference>
<accession>A0A6S6TAV4</accession>
<name>A0A6S6TAV4_9BACT</name>
<gene>
    <name evidence="2" type="ORF">HELGO_WM19889</name>
</gene>
<keyword evidence="1" id="KW-0812">Transmembrane</keyword>
<dbReference type="AlphaFoldDB" id="A0A6S6TAV4"/>
<evidence type="ECO:0000313" key="2">
    <source>
        <dbReference type="EMBL" id="CAA6813718.1"/>
    </source>
</evidence>
<protein>
    <submittedName>
        <fullName evidence="2">Uncharacterized protein</fullName>
    </submittedName>
</protein>
<dbReference type="EMBL" id="CACVAP010000073">
    <property type="protein sequence ID" value="CAA6813718.1"/>
    <property type="molecule type" value="Genomic_DNA"/>
</dbReference>
<evidence type="ECO:0000256" key="1">
    <source>
        <dbReference type="SAM" id="Phobius"/>
    </source>
</evidence>
<sequence length="347" mass="40281">MRLGLYFIASIILMVIVGIFVFTINPDYYSISKFGFTINIPIAVWIVLPMLALMIASAVHMMFYGTKNFFKFKKWEKDTASLDDALYWSLLNEPKAHKFNLPILKQTVSLLDVASVKVDGAVDDISDKLRGALTLVSEINRGEYVDLKAHKLDRVLSAKNPLVVKNLMNRLAKEHTFAEEVLQSKGSYEPHIFAEALKIFSSETTFPKAKKYIDLYDKENFFVLLTRIKGEDNLGLTKDLLDDFIVALEEKLRCADYLRIATFMMHELSPDENLRLWSQYEKKYSDAQVAYLYLLFDYEMIDKAGDYLREHGENDFKRFRALFDLKQEHKKYKITDLMNIRHICDAL</sequence>
<feature type="transmembrane region" description="Helical" evidence="1">
    <location>
        <begin position="5"/>
        <end position="22"/>
    </location>
</feature>
<keyword evidence="1" id="KW-1133">Transmembrane helix</keyword>
<feature type="transmembrane region" description="Helical" evidence="1">
    <location>
        <begin position="42"/>
        <end position="64"/>
    </location>
</feature>
<organism evidence="2">
    <name type="scientific">uncultured Sulfurovum sp</name>
    <dbReference type="NCBI Taxonomy" id="269237"/>
    <lineage>
        <taxon>Bacteria</taxon>
        <taxon>Pseudomonadati</taxon>
        <taxon>Campylobacterota</taxon>
        <taxon>Epsilonproteobacteria</taxon>
        <taxon>Campylobacterales</taxon>
        <taxon>Sulfurovaceae</taxon>
        <taxon>Sulfurovum</taxon>
        <taxon>environmental samples</taxon>
    </lineage>
</organism>
<proteinExistence type="predicted"/>
<keyword evidence="1" id="KW-0472">Membrane</keyword>